<dbReference type="Proteomes" id="UP001604277">
    <property type="component" value="Unassembled WGS sequence"/>
</dbReference>
<feature type="region of interest" description="Disordered" evidence="1">
    <location>
        <begin position="1"/>
        <end position="44"/>
    </location>
</feature>
<dbReference type="AlphaFoldDB" id="A0ABD1SNJ7"/>
<sequence length="217" mass="23838">MSSEDDSQNCSKDIAVDPKIISKALSSSDHEEGDDTRPTVDYLSDVPTVDSRVFHIDKDEDEDDNRKAIPPTQSLILGTMPVLAVTVPLAPKTNLDTSSPHLPRETMLSSQNVRQQDKKNGVVEEKGEARWQKRTAALVGDEGIMRDVRRDRQVGGLTPSQGAKGLISSLRTVGWTPSQGVEKSTSSPRSMQYLDTSLETKIIQFSRKEEISLVSCA</sequence>
<reference evidence="3" key="1">
    <citation type="submission" date="2024-07" db="EMBL/GenBank/DDBJ databases">
        <title>Two chromosome-level genome assemblies of Korean endemic species Abeliophyllum distichum and Forsythia ovata (Oleaceae).</title>
        <authorList>
            <person name="Jang H."/>
        </authorList>
    </citation>
    <scope>NUCLEOTIDE SEQUENCE [LARGE SCALE GENOMIC DNA]</scope>
</reference>
<comment type="caution">
    <text evidence="2">The sequence shown here is derived from an EMBL/GenBank/DDBJ whole genome shotgun (WGS) entry which is preliminary data.</text>
</comment>
<feature type="compositionally biased region" description="Basic and acidic residues" evidence="1">
    <location>
        <begin position="115"/>
        <end position="128"/>
    </location>
</feature>
<dbReference type="EMBL" id="JBFOLJ010000010">
    <property type="protein sequence ID" value="KAL2501324.1"/>
    <property type="molecule type" value="Genomic_DNA"/>
</dbReference>
<evidence type="ECO:0000313" key="2">
    <source>
        <dbReference type="EMBL" id="KAL2501324.1"/>
    </source>
</evidence>
<organism evidence="2 3">
    <name type="scientific">Forsythia ovata</name>
    <dbReference type="NCBI Taxonomy" id="205694"/>
    <lineage>
        <taxon>Eukaryota</taxon>
        <taxon>Viridiplantae</taxon>
        <taxon>Streptophyta</taxon>
        <taxon>Embryophyta</taxon>
        <taxon>Tracheophyta</taxon>
        <taxon>Spermatophyta</taxon>
        <taxon>Magnoliopsida</taxon>
        <taxon>eudicotyledons</taxon>
        <taxon>Gunneridae</taxon>
        <taxon>Pentapetalae</taxon>
        <taxon>asterids</taxon>
        <taxon>lamiids</taxon>
        <taxon>Lamiales</taxon>
        <taxon>Oleaceae</taxon>
        <taxon>Forsythieae</taxon>
        <taxon>Forsythia</taxon>
    </lineage>
</organism>
<proteinExistence type="predicted"/>
<evidence type="ECO:0000313" key="3">
    <source>
        <dbReference type="Proteomes" id="UP001604277"/>
    </source>
</evidence>
<gene>
    <name evidence="2" type="ORF">Fot_35172</name>
</gene>
<name>A0ABD1SNJ7_9LAMI</name>
<evidence type="ECO:0000256" key="1">
    <source>
        <dbReference type="SAM" id="MobiDB-lite"/>
    </source>
</evidence>
<feature type="region of interest" description="Disordered" evidence="1">
    <location>
        <begin position="93"/>
        <end position="128"/>
    </location>
</feature>
<keyword evidence="3" id="KW-1185">Reference proteome</keyword>
<accession>A0ABD1SNJ7</accession>
<protein>
    <submittedName>
        <fullName evidence="2">Uncharacterized protein</fullName>
    </submittedName>
</protein>